<reference evidence="3 4" key="1">
    <citation type="journal article" date="2012" name="J. Bacteriol.">
        <title>Complete genome sequence of strain 1860, a crenarchaeon of the genus pyrobaculum able to grow with various electron acceptors.</title>
        <authorList>
            <person name="Mardanov A.V."/>
            <person name="Gumerov V.M."/>
            <person name="Slobodkina G.B."/>
            <person name="Beletsky A.V."/>
            <person name="Bonch-Osmolovskaya E.A."/>
            <person name="Ravin N.V."/>
            <person name="Skryabin K.G."/>
        </authorList>
    </citation>
    <scope>NUCLEOTIDE SEQUENCE [LARGE SCALE GENOMIC DNA]</scope>
    <source>
        <strain evidence="3 4">1860</strain>
    </source>
</reference>
<dbReference type="eggNOG" id="arCOG00368">
    <property type="taxonomic scope" value="Archaea"/>
</dbReference>
<keyword evidence="4" id="KW-1185">Reference proteome</keyword>
<accession>G7VD83</accession>
<feature type="transmembrane region" description="Helical" evidence="2">
    <location>
        <begin position="7"/>
        <end position="22"/>
    </location>
</feature>
<sequence length="4594" mass="518656">MIPITEALIIAGVLSALYLLFVRGDEEWYFPIFALGLVLLTPFVVDFAFRLVAPFAPTPVYLYGFYDVEHVLKESVRRMKEAFDLAYSTALTFAYAIEGAAVAMTAALAAIVLGVVLAPLTGGGSVAITAAAMRIYEIADAIYHVAATGYNVSTGAMMTYHIMHWLGEIAERWVPTLFFTGMLLMLLPRVRGLGALLFGVGLFLYVATIAGAYTTLQGIPLLQWLNATSQWANSAPKPEPQIYTALAVEGDGIALLRYNATVYLSQVREAILELNKSAYPFSLVNNTTLRYALDFFSSLAKNGSDWVAAGWWTPTLVGVKNWTGLNQSRPYIVHTWLDVPRPVEILYWCPDYSMIEPYFRAAVGNATIANVSAQEWMDRIKEAECKYYKKLLPWARIYAGPQPFWRMLTADLNITVTYNNKTLLNETRAGYVGVWGWLVPPASEVYKGGNVTVKRGILRYDVGLNATNYTKPAARPAESNFTLLVPNADRPVKDGHQDFYKWTRVCEWCCGWTCDPNGYCWCDEWCSTSREEWEEPKYQKELKPSAAALTALSYRRPWVPENRSDAVLSIPFTYRDWRVWAEEKYGEWSNGEPPSGATCRIENKHVYKRVVFWDVQRSFAYVYGFAWLGGVALSVNPQSVQLPDTYDEAPTSEDGVELINLLRGAEYDQECSTFVLSADEPKWRLVPKAAENMTRVNRDLFFALLASGNYSRAYLDFLKWLAPNVSDIEPAASVWRYYYGAIKPRPLHPMPETEPRGYTPYNFYVACVRFDWRPVGVDNTKEAYGRAVLYPGNATWLLHYPVGDSNTTRRIIGVWIQRWRWLMNNPPPPPPKELAAQWPIPWNGTVALSYKPADTPPMPRPDKRWGVSIWDVGFTLNLRWAVAEIWGRLFVALFVAVFAPVVVLEVLSAVFGFPSFGQYVMRLAIHVVQELAFWFQIRLLLRSKWFTRLARFMSSPVKRASVRLVRRLALKGAVIAKRYRDRAREYVERRFGVHPDAVNEQVRRRIEEAVWQRLRQAEEALVKGGREAAKAAYKAAREAYRVAKTVHEYTRGDLIHLLRRIFPKVDYAIDALMEEVARRYPWLYYTLLWHIDDKPRWLALINPAYIRRLYLEGKITREKYEQFMAVREYLLARRAAAKARAVAERVEEFAVAQKMREIEREAVQRSRQAYMELIRKLAVKDWEGEIAKSVEELLKAGMSREEAARRAVSEVVGDVERLVRGVYEPLLEMHMGAFSKFAAFFRQITGVEPKSAREAAELLVGARIEGERVVVDPSLRAKFLRHAEQFWALWEEYWLSRPVPYDARRYARAVAVDEIRASLPTLRAVAVARAVAIGAVRPEEAERMLRPPVKELTLGAEEYVGRATPLERGVSIKPYVSREGLAERLAVLKAERVAESAYREVYVVSALTPMAAEPWAVKLLEKAVKAVKEGDEKARREVLRESFEYFRRFGAEHSWLAYMRRVYAVEKPEAVEVLRAFEKAVKTALSGDREEAMRQFKAEVERLREFYAARGGESAVRTIERLEWEYVKLLEKVRPEVLRDLAPVEHSAREAQRLRAVLERLSEARSAREGWELFREGDVGAAGLSLLYRGLVGRVEEAAARHRAVVDAASEAREVLRQYENLRPLLRRYLEASPAERGRFESALVQTAEALRRRAGAVSERLRVVEAPPEFYVKLAEAYIQLYRMRVADREERLRAAAQIGEELGRAYSPRPLAEFWIPDPLLYAIAAEHRRLVEELRAAKAAGGGEAVKRIAAELSALVELAHRHASAKEVAEVFRAVYAGKEPYVVVREAQYDVALRLWQTAERAAALEKVKRDVSKELEPLRKVEVRLPGYREALERVSRLVEEAEALARAGRYVEAEGLLAHAKSLAEALNRVERAVGARSTKIEAPSDVSLYLDAWTAVRLSTAASLLYTEGERRALANALRELYSGRGRELAEAVAAVRKEYEPYFTTVKLLGREVEVPVFKQPTVPAEVFERALAVVLLAELARREKSVAEHIGKRIEAIAINALTDLGQRVGVEEAKRIWGRAIKEAREALQPPFAKLSTGDADVHALRRAAEAVLEVAGRLGVRTKAVEAAVELTKPGAAEAVVRYFKTLEEFRKTQDRTREEELRRLSQEAPAAISLLQKAGAGPGEEAVRLVETFRREAVEAASAELAKLRTELEKYLDPDSARLLIRIASISPSAAEAALALYSAREVVGGAKDVERARAVLREYVKALEAYPRLVEYLRSPVLGERELAYVIWAAERLGLKTASEMLRALGRAYELFDAYGRERLFNTLYDQLLPYLGWEPERALLRAPPAVYVVNRLGELAGRVFVRYPVFTELKDVVGDVAVLADVPLRVGMPTYVFRRPRIRLIEEEAGGRHYPDRVARFIAKWDWAGVRKGIQRYMRTTEGRRHRALAELLARGGVALALEEAAYALKGKAPDVVVTALLARAAREEAALAKAAEKVDRDRARVVAESAAKKYSRYVKQLREALMNIDEKKAEELRRWFGPGALSLTRLDPEEAASRLIKWSTPERVLAWLVDLKLEGAADAVAKSIEAYRIYKRFERWMEPRRTFVREGGVLSVAKALDVEARYQPSRLEDAVVRSVGRWASQRVRRLEEEVGRIASQLARHHSEGRIELPSAVAQWLWERGYYDLGRLLKEVQPAEDIYRVYRDAVRGVVEELKAVAKFSPGAKHEVERVAKEWYGEGGLRRYVAVIALQELARIEPARAREAALFRQLPEELRRMAEAEVADVERALVREGFYDSALKPVWRALWLREREGRDPREYAERLIARVEALAGRGDLPDEVAERAVSALRQLAESSLDDPALYERAVKAGDAVAEAAAHLVRTNALGLGYGAAELLKAAAEAVGRIAKSRELLLEALYRAMDRDVEEALEAYRQYLARGEFPVPRGLVQVYVTRSKKVADFLARRLAVEVGEYRPDVLKRGHVYYFLYHPALREVLGKALDLLVAKVARSRDPVEVRLGVAPPEYVFVNKALVAHVGEGGVFAYPNRWVDDVFGVLKSVADKGVSVWGQHVDRAVKDHGPALHAYLKAVDVEYRRLWVLYGDHQRALRTYLASKAAAVMFNEFVRQAREGRYEALWSWVPGSWGEGILLHLAERAGRLVTLRELEDAPIVVDRVKKWLEWLLADRLAPPGGVDVAFYAAAKLYSEVRGVDVREVERYALERLRSILREEAKTAAEELEKAMKQAEKPAEKAALKPAKEVKERAAEGEKPSEEVKEKPPLGFIPPHLRGSSAVSWLASVKGRVELDGEAAEAVGKAARRAVERVRARYAERLVRRGGAALVEAAESLARDVYSLIWHAADSPEALNYLAILLERAEDVVHGMEPRSPVEADAARVFAEVRERFERIRAELGEEAAEEAWRYAYAVGREVLKALISTHEGALRAVATVEQALRLTVFASAAAESLIALHQGLYSEAVVSAVAGAMALVEEGRFEKAVEYVKRAAETAYEALREWFERAKIALERLYELFVEAVARIIAWVDEHRAWLFLAAATTAGVVTWAFAHDVFGSIQLGKLALAAGLIKYGEFKKPPTVQELVEAAKKRNVDVGKALEELFSVVDQLYRGAAKVDEEGLLKLVNLLEAARGVRVPWLGPAAEALKYWERGKRSKEEKNEYAKAAFLIVWAVLQRRAHEVYERLVEMRKAREEAAAVLRQALEGNDREKWREFYNVLNRLEEAEGRVLKIAEEVANELNTIAVHLKTAAEKKGVKALEKVAEWVEVNAIEARRLAEATRDKLSRFSGANYGTRAVAYLKAVVSDNIVGLTVLRAFAAEDLASLVANTPHGAYNKLLGRAQSVRRGRLRELPLEERLVVELGRVLKDAEEREELKHLVEAFEKGEARVVKTEKEGEYVIYAGGKKAELELLKGGATLSVGELTRPLAERKLEEAKRAVEKYEKMRIAGTAPPPLREAQDGWLLSDASVVEISEEGRIVVMATTSLEQVVAFISAFGVGAEEIHWGGGERGKKPVKIYVERFSITSEGLKPMYRVELYGRYAEEVWERLSAARSMPEDERKRFIDFVAKTLEGSGVDHEAFRQKLERWLGEWLAKAPGLKHHRVFHTLVNVLKELAQSEQDAEKREVARRRAVGMLLHAVLGDGSVYSNEIRLTVGGGEEDEVPAEVKAALYYTLLKRIGYEPKMHEDRGVVHIRLYGGEARKFARDALPYLVALERVLEEVRSDEQIYSKVEKMADMAKAEKVKARVEGFTAEGGRPRARLVVEAEGAAAEYIIHLQRNNAVALEFGTTNRAEAERRAAVLRVMGVRAEVGKYYHKSRGRDVWRIDVSTNALAAESVHEAVRRAVVEFLKQCREAGVLGEETYRRLAGKFERGVPEWGEVRYSVKLTKHGAVEVTYEPRDPQSFNKAVELLRGLGMRDACEGEWCVVHFTAREPRRGEKGFVRITADGLRYVGWLASRGDERAQWLKEMLLKEAEARGEEVRKRLEEYFREGEQWGSVKPPIEKEVEVEGRRLRVRIDEVEAGIERGERKEYLVVKMRAKVMEGGREITVQKEVKFYKTSGGRIKGYITIRGDTDEERAADYARTAAVLKALGVESWSRHKEQIQLTGGALNALMHLEPVCYAVLSR</sequence>
<keyword evidence="2" id="KW-1133">Transmembrane helix</keyword>
<feature type="transmembrane region" description="Helical" evidence="2">
    <location>
        <begin position="889"/>
        <end position="913"/>
    </location>
</feature>
<protein>
    <submittedName>
        <fullName evidence="3">PaREP2b</fullName>
    </submittedName>
</protein>
<dbReference type="eggNOG" id="arCOG09780">
    <property type="taxonomic scope" value="Archaea"/>
</dbReference>
<evidence type="ECO:0000256" key="2">
    <source>
        <dbReference type="SAM" id="Phobius"/>
    </source>
</evidence>
<feature type="transmembrane region" description="Helical" evidence="2">
    <location>
        <begin position="194"/>
        <end position="213"/>
    </location>
</feature>
<evidence type="ECO:0000256" key="1">
    <source>
        <dbReference type="SAM" id="MobiDB-lite"/>
    </source>
</evidence>
<dbReference type="PANTHER" id="PTHR34491">
    <property type="entry name" value="A-TYPE INCLUSION PROTEIN, PUTATIVE-RELATED"/>
    <property type="match status" value="1"/>
</dbReference>
<dbReference type="PANTHER" id="PTHR34491:SF156">
    <property type="entry name" value="KINESIN MOTOR DOMAIN-CONTAINING PROTEIN"/>
    <property type="match status" value="1"/>
</dbReference>
<dbReference type="KEGG" id="pyr:P186_0003"/>
<feature type="transmembrane region" description="Helical" evidence="2">
    <location>
        <begin position="865"/>
        <end position="882"/>
    </location>
</feature>
<proteinExistence type="predicted"/>
<dbReference type="eggNOG" id="arCOG07952">
    <property type="taxonomic scope" value="Archaea"/>
</dbReference>
<dbReference type="BioCyc" id="PSP1104324:GJSN-3-MONOMER"/>
<feature type="region of interest" description="Disordered" evidence="1">
    <location>
        <begin position="3199"/>
        <end position="3237"/>
    </location>
</feature>
<feature type="transmembrane region" description="Helical" evidence="2">
    <location>
        <begin position="28"/>
        <end position="49"/>
    </location>
</feature>
<evidence type="ECO:0000313" key="4">
    <source>
        <dbReference type="Proteomes" id="UP000005867"/>
    </source>
</evidence>
<feature type="transmembrane region" description="Helical" evidence="2">
    <location>
        <begin position="107"/>
        <end position="129"/>
    </location>
</feature>
<dbReference type="STRING" id="1104324.P186_0003"/>
<feature type="transmembrane region" description="Helical" evidence="2">
    <location>
        <begin position="169"/>
        <end position="187"/>
    </location>
</feature>
<evidence type="ECO:0000313" key="3">
    <source>
        <dbReference type="EMBL" id="AET31473.1"/>
    </source>
</evidence>
<dbReference type="eggNOG" id="arCOG00435">
    <property type="taxonomic scope" value="Archaea"/>
</dbReference>
<feature type="transmembrane region" description="Helical" evidence="2">
    <location>
        <begin position="141"/>
        <end position="163"/>
    </location>
</feature>
<organism evidence="3 4">
    <name type="scientific">Pyrobaculum ferrireducens</name>
    <dbReference type="NCBI Taxonomy" id="1104324"/>
    <lineage>
        <taxon>Archaea</taxon>
        <taxon>Thermoproteota</taxon>
        <taxon>Thermoprotei</taxon>
        <taxon>Thermoproteales</taxon>
        <taxon>Thermoproteaceae</taxon>
        <taxon>Pyrobaculum</taxon>
    </lineage>
</organism>
<dbReference type="Proteomes" id="UP000005867">
    <property type="component" value="Chromosome"/>
</dbReference>
<dbReference type="OrthoDB" id="30402at2157"/>
<dbReference type="RefSeq" id="WP_014287304.1">
    <property type="nucleotide sequence ID" value="NC_016645.1"/>
</dbReference>
<keyword evidence="2" id="KW-0472">Membrane</keyword>
<name>G7VD83_9CREN</name>
<feature type="compositionally biased region" description="Basic and acidic residues" evidence="1">
    <location>
        <begin position="3199"/>
        <end position="3234"/>
    </location>
</feature>
<dbReference type="HOGENOM" id="CLU_223577_0_0_2"/>
<dbReference type="EMBL" id="CP003098">
    <property type="protein sequence ID" value="AET31473.1"/>
    <property type="molecule type" value="Genomic_DNA"/>
</dbReference>
<dbReference type="GeneID" id="11596111"/>
<keyword evidence="2" id="KW-0812">Transmembrane</keyword>
<gene>
    <name evidence="3" type="ORF">P186_0003</name>
</gene>